<dbReference type="PROSITE" id="PS51257">
    <property type="entry name" value="PROKAR_LIPOPROTEIN"/>
    <property type="match status" value="1"/>
</dbReference>
<dbReference type="EMBL" id="CP073720">
    <property type="protein sequence ID" value="UWP83769.1"/>
    <property type="molecule type" value="Genomic_DNA"/>
</dbReference>
<evidence type="ECO:0000313" key="2">
    <source>
        <dbReference type="EMBL" id="UWP83769.1"/>
    </source>
</evidence>
<reference evidence="2" key="1">
    <citation type="submission" date="2021-04" db="EMBL/GenBank/DDBJ databases">
        <authorList>
            <person name="Hartkoorn R.C."/>
            <person name="Beaudoing E."/>
            <person name="Hot D."/>
        </authorList>
    </citation>
    <scope>NUCLEOTIDE SEQUENCE</scope>
    <source>
        <strain evidence="2">NRRL B-16292</strain>
    </source>
</reference>
<protein>
    <recommendedName>
        <fullName evidence="4">Lipoprotein</fullName>
    </recommendedName>
</protein>
<reference evidence="2" key="2">
    <citation type="submission" date="2022-09" db="EMBL/GenBank/DDBJ databases">
        <title>Biosynthetic gene clusters of Dactylosporangioum fulvum.</title>
        <authorList>
            <person name="Caradec T."/>
        </authorList>
    </citation>
    <scope>NUCLEOTIDE SEQUENCE</scope>
    <source>
        <strain evidence="2">NRRL B-16292</strain>
    </source>
</reference>
<gene>
    <name evidence="2" type="ORF">Dfulv_05755</name>
</gene>
<accession>A0ABY5W2V6</accession>
<evidence type="ECO:0008006" key="4">
    <source>
        <dbReference type="Google" id="ProtNLM"/>
    </source>
</evidence>
<name>A0ABY5W2V6_9ACTN</name>
<dbReference type="Proteomes" id="UP001059617">
    <property type="component" value="Chromosome"/>
</dbReference>
<feature type="chain" id="PRO_5045110936" description="Lipoprotein" evidence="1">
    <location>
        <begin position="20"/>
        <end position="285"/>
    </location>
</feature>
<proteinExistence type="predicted"/>
<organism evidence="2 3">
    <name type="scientific">Dactylosporangium fulvum</name>
    <dbReference type="NCBI Taxonomy" id="53359"/>
    <lineage>
        <taxon>Bacteria</taxon>
        <taxon>Bacillati</taxon>
        <taxon>Actinomycetota</taxon>
        <taxon>Actinomycetes</taxon>
        <taxon>Micromonosporales</taxon>
        <taxon>Micromonosporaceae</taxon>
        <taxon>Dactylosporangium</taxon>
    </lineage>
</organism>
<evidence type="ECO:0000313" key="3">
    <source>
        <dbReference type="Proteomes" id="UP001059617"/>
    </source>
</evidence>
<dbReference type="RefSeq" id="WP_259861573.1">
    <property type="nucleotide sequence ID" value="NZ_BAAAST010000010.1"/>
</dbReference>
<sequence>MKSLRLLIVTALLAAGGCAGESSPSAPTASFPPGEMVLQVSVGGGFVPVAVAVTELPTLSVYGDGRVITTGPVPAIYPGPALPNVQVRHISQADIAKLTKLAVDAGVGMDRDLGMPNVADAPTTEITVRTAAGLQRTSAPALGIGSTDELTEPQRAAREQLQRLVEDLTDLPKTLGASAIDQSAAYVPTVLAVVAMPWQPTDDPVLKDPSAVAWPGPALPGEPVGEPAGDHPDVRCVTATGAQVTEILAAAGSANARTPWTSGGSSWSVSFRPLLPHESSCADLG</sequence>
<keyword evidence="1" id="KW-0732">Signal</keyword>
<feature type="signal peptide" evidence="1">
    <location>
        <begin position="1"/>
        <end position="19"/>
    </location>
</feature>
<evidence type="ECO:0000256" key="1">
    <source>
        <dbReference type="SAM" id="SignalP"/>
    </source>
</evidence>
<keyword evidence="3" id="KW-1185">Reference proteome</keyword>